<reference evidence="2 3" key="1">
    <citation type="submission" date="2014-05" db="EMBL/GenBank/DDBJ databases">
        <title>Whole genome shotgun sequence of Rhizobium rhizogenes NBRC 13257.</title>
        <authorList>
            <person name="Katano-Makiyama Y."/>
            <person name="Hosoyama A."/>
            <person name="Hashimoto M."/>
            <person name="Hosoyama Y."/>
            <person name="Noguchi M."/>
            <person name="Tsuchikane K."/>
            <person name="Kimura A."/>
            <person name="Ohji S."/>
            <person name="Ichikawa N."/>
            <person name="Yamazoe A."/>
            <person name="Fujita N."/>
        </authorList>
    </citation>
    <scope>NUCLEOTIDE SEQUENCE [LARGE SCALE GENOMIC DNA]</scope>
    <source>
        <strain evidence="2 3">NBRC 13257</strain>
    </source>
</reference>
<dbReference type="Proteomes" id="UP000026941">
    <property type="component" value="Unassembled WGS sequence"/>
</dbReference>
<dbReference type="InterPro" id="IPR011969">
    <property type="entry name" value="Clan_AA_Asp_peptidase_C"/>
</dbReference>
<dbReference type="Pfam" id="PF13975">
    <property type="entry name" value="gag-asp_proteas"/>
    <property type="match status" value="1"/>
</dbReference>
<gene>
    <name evidence="2" type="ORF">RRH01S_08_01090</name>
</gene>
<proteinExistence type="predicted"/>
<dbReference type="EMBL" id="BAYX01000008">
    <property type="protein sequence ID" value="GAJ94371.1"/>
    <property type="molecule type" value="Genomic_DNA"/>
</dbReference>
<keyword evidence="1" id="KW-1133">Transmembrane helix</keyword>
<evidence type="ECO:0000313" key="2">
    <source>
        <dbReference type="EMBL" id="GAJ94371.1"/>
    </source>
</evidence>
<protein>
    <submittedName>
        <fullName evidence="2">Peptidase</fullName>
    </submittedName>
</protein>
<dbReference type="NCBIfam" id="TIGR02281">
    <property type="entry name" value="clan_AA_DTGA"/>
    <property type="match status" value="1"/>
</dbReference>
<dbReference type="InterPro" id="IPR021109">
    <property type="entry name" value="Peptidase_aspartic_dom_sf"/>
</dbReference>
<evidence type="ECO:0000313" key="3">
    <source>
        <dbReference type="Proteomes" id="UP000026941"/>
    </source>
</evidence>
<dbReference type="GO" id="GO:0006508">
    <property type="term" value="P:proteolysis"/>
    <property type="evidence" value="ECO:0007669"/>
    <property type="project" value="InterPro"/>
</dbReference>
<dbReference type="SUPFAM" id="SSF50630">
    <property type="entry name" value="Acid proteases"/>
    <property type="match status" value="1"/>
</dbReference>
<name>A0AA87Q8N8_RHIRH</name>
<dbReference type="InterPro" id="IPR001969">
    <property type="entry name" value="Aspartic_peptidase_AS"/>
</dbReference>
<dbReference type="Gene3D" id="2.40.70.10">
    <property type="entry name" value="Acid Proteases"/>
    <property type="match status" value="1"/>
</dbReference>
<dbReference type="CDD" id="cd05483">
    <property type="entry name" value="retropepsin_like_bacteria"/>
    <property type="match status" value="1"/>
</dbReference>
<dbReference type="AlphaFoldDB" id="A0AA87Q8N8"/>
<organism evidence="2 3">
    <name type="scientific">Rhizobium rhizogenes NBRC 13257</name>
    <dbReference type="NCBI Taxonomy" id="1220581"/>
    <lineage>
        <taxon>Bacteria</taxon>
        <taxon>Pseudomonadati</taxon>
        <taxon>Pseudomonadota</taxon>
        <taxon>Alphaproteobacteria</taxon>
        <taxon>Hyphomicrobiales</taxon>
        <taxon>Rhizobiaceae</taxon>
        <taxon>Rhizobium/Agrobacterium group</taxon>
        <taxon>Rhizobium</taxon>
    </lineage>
</organism>
<dbReference type="InterPro" id="IPR034122">
    <property type="entry name" value="Retropepsin-like_bacterial"/>
</dbReference>
<sequence length="192" mass="20161">MEIDGFDMANPWEGSPPMLVRVLVFAGIIAVAATQVPSLLNIQIAIDENSAPMAISPPAGQQVSVVSLSHGSVLLPAGAGGHYQGDFKINGRPVQGMIDTGATYVAINESTARRLGISGSDLDYRYTTQTANGSSKVALVKLDRLEIGTIKVRDVDAVVSKDGALSTTLIGMSFLKKLKSYGAENGSLRLTQ</sequence>
<dbReference type="PROSITE" id="PS00141">
    <property type="entry name" value="ASP_PROTEASE"/>
    <property type="match status" value="1"/>
</dbReference>
<keyword evidence="1" id="KW-0812">Transmembrane</keyword>
<comment type="caution">
    <text evidence="2">The sequence shown here is derived from an EMBL/GenBank/DDBJ whole genome shotgun (WGS) entry which is preliminary data.</text>
</comment>
<evidence type="ECO:0000256" key="1">
    <source>
        <dbReference type="SAM" id="Phobius"/>
    </source>
</evidence>
<feature type="transmembrane region" description="Helical" evidence="1">
    <location>
        <begin position="20"/>
        <end position="40"/>
    </location>
</feature>
<keyword evidence="1" id="KW-0472">Membrane</keyword>
<dbReference type="GO" id="GO:0004190">
    <property type="term" value="F:aspartic-type endopeptidase activity"/>
    <property type="evidence" value="ECO:0007669"/>
    <property type="project" value="InterPro"/>
</dbReference>
<accession>A0AA87Q8N8</accession>